<protein>
    <recommendedName>
        <fullName evidence="3">F-box associated domain-containing protein</fullName>
    </recommendedName>
</protein>
<dbReference type="HOGENOM" id="CLU_2030468_0_0_1"/>
<reference evidence="1" key="2">
    <citation type="submission" date="2018-04" db="EMBL/GenBank/DDBJ databases">
        <title>OnivRS2 (Oryza nivara Reference Sequence Version 2).</title>
        <authorList>
            <person name="Zhang J."/>
            <person name="Kudrna D."/>
            <person name="Lee S."/>
            <person name="Talag J."/>
            <person name="Rajasekar S."/>
            <person name="Welchert J."/>
            <person name="Hsing Y.-I."/>
            <person name="Wing R.A."/>
        </authorList>
    </citation>
    <scope>NUCLEOTIDE SEQUENCE [LARGE SCALE GENOMIC DNA]</scope>
    <source>
        <strain evidence="1">SL10</strain>
    </source>
</reference>
<evidence type="ECO:0008006" key="3">
    <source>
        <dbReference type="Google" id="ProtNLM"/>
    </source>
</evidence>
<dbReference type="AlphaFoldDB" id="A0A0E0G0N2"/>
<name>A0A0E0G0N2_ORYNI</name>
<dbReference type="Proteomes" id="UP000006591">
    <property type="component" value="Chromosome 2"/>
</dbReference>
<dbReference type="Gramene" id="ONIVA02G02460.1">
    <property type="protein sequence ID" value="ONIVA02G02460.1"/>
    <property type="gene ID" value="ONIVA02G02460"/>
</dbReference>
<keyword evidence="2" id="KW-1185">Reference proteome</keyword>
<evidence type="ECO:0000313" key="2">
    <source>
        <dbReference type="Proteomes" id="UP000006591"/>
    </source>
</evidence>
<sequence length="122" mass="13780">MDGTLAVAAMPAEPYLDVWARDGGGGERWVRRLRVELPAGYYSKELKPRGLGRAILDDAGLLLVTLSCRWGLVYDTKEKRMLSCSHRSRSNPWNAAYRESLITVKPCTPPLPLNSEPWLNFY</sequence>
<reference evidence="1" key="1">
    <citation type="submission" date="2015-04" db="UniProtKB">
        <authorList>
            <consortium name="EnsemblPlants"/>
        </authorList>
    </citation>
    <scope>IDENTIFICATION</scope>
    <source>
        <strain evidence="1">SL10</strain>
    </source>
</reference>
<evidence type="ECO:0000313" key="1">
    <source>
        <dbReference type="EnsemblPlants" id="ONIVA02G02460.1"/>
    </source>
</evidence>
<dbReference type="EnsemblPlants" id="ONIVA02G02460.1">
    <property type="protein sequence ID" value="ONIVA02G02460.1"/>
    <property type="gene ID" value="ONIVA02G02460"/>
</dbReference>
<organism evidence="1">
    <name type="scientific">Oryza nivara</name>
    <name type="common">Indian wild rice</name>
    <name type="synonym">Oryza sativa f. spontanea</name>
    <dbReference type="NCBI Taxonomy" id="4536"/>
    <lineage>
        <taxon>Eukaryota</taxon>
        <taxon>Viridiplantae</taxon>
        <taxon>Streptophyta</taxon>
        <taxon>Embryophyta</taxon>
        <taxon>Tracheophyta</taxon>
        <taxon>Spermatophyta</taxon>
        <taxon>Magnoliopsida</taxon>
        <taxon>Liliopsida</taxon>
        <taxon>Poales</taxon>
        <taxon>Poaceae</taxon>
        <taxon>BOP clade</taxon>
        <taxon>Oryzoideae</taxon>
        <taxon>Oryzeae</taxon>
        <taxon>Oryzinae</taxon>
        <taxon>Oryza</taxon>
    </lineage>
</organism>
<proteinExistence type="predicted"/>
<accession>A0A0E0G0N2</accession>